<organism evidence="2 3">
    <name type="scientific">Blattamonas nauphoetae</name>
    <dbReference type="NCBI Taxonomy" id="2049346"/>
    <lineage>
        <taxon>Eukaryota</taxon>
        <taxon>Metamonada</taxon>
        <taxon>Preaxostyla</taxon>
        <taxon>Oxymonadida</taxon>
        <taxon>Blattamonas</taxon>
    </lineage>
</organism>
<evidence type="ECO:0000313" key="2">
    <source>
        <dbReference type="EMBL" id="KAK2963181.1"/>
    </source>
</evidence>
<keyword evidence="1" id="KW-1133">Transmembrane helix</keyword>
<protein>
    <submittedName>
        <fullName evidence="2">Uncharacterized protein</fullName>
    </submittedName>
</protein>
<sequence length="129" mass="14012">MYEGNREKIANIFHFSISLLILMISFVLDPPSLSSLSASFSSQPSLNFTNPACLNRRRIRRICNLVVSPLVFLIFSLSVDDICAANTPLPLTPSHSSSASRNPTSPSSSIFTADAIHHSSPSIHLSLSL</sequence>
<keyword evidence="3" id="KW-1185">Reference proteome</keyword>
<keyword evidence="1" id="KW-0812">Transmembrane</keyword>
<proteinExistence type="predicted"/>
<evidence type="ECO:0000313" key="3">
    <source>
        <dbReference type="Proteomes" id="UP001281761"/>
    </source>
</evidence>
<evidence type="ECO:0000256" key="1">
    <source>
        <dbReference type="SAM" id="Phobius"/>
    </source>
</evidence>
<feature type="transmembrane region" description="Helical" evidence="1">
    <location>
        <begin position="12"/>
        <end position="28"/>
    </location>
</feature>
<dbReference type="Proteomes" id="UP001281761">
    <property type="component" value="Unassembled WGS sequence"/>
</dbReference>
<comment type="caution">
    <text evidence="2">The sequence shown here is derived from an EMBL/GenBank/DDBJ whole genome shotgun (WGS) entry which is preliminary data.</text>
</comment>
<name>A0ABQ9YHD7_9EUKA</name>
<keyword evidence="1" id="KW-0472">Membrane</keyword>
<accession>A0ABQ9YHD7</accession>
<reference evidence="2 3" key="1">
    <citation type="journal article" date="2022" name="bioRxiv">
        <title>Genomics of Preaxostyla Flagellates Illuminates Evolutionary Transitions and the Path Towards Mitochondrial Loss.</title>
        <authorList>
            <person name="Novak L.V.F."/>
            <person name="Treitli S.C."/>
            <person name="Pyrih J."/>
            <person name="Halakuc P."/>
            <person name="Pipaliya S.V."/>
            <person name="Vacek V."/>
            <person name="Brzon O."/>
            <person name="Soukal P."/>
            <person name="Eme L."/>
            <person name="Dacks J.B."/>
            <person name="Karnkowska A."/>
            <person name="Elias M."/>
            <person name="Hampl V."/>
        </authorList>
    </citation>
    <scope>NUCLEOTIDE SEQUENCE [LARGE SCALE GENOMIC DNA]</scope>
    <source>
        <strain evidence="2">NAU3</strain>
        <tissue evidence="2">Gut</tissue>
    </source>
</reference>
<dbReference type="EMBL" id="JARBJD010000007">
    <property type="protein sequence ID" value="KAK2963181.1"/>
    <property type="molecule type" value="Genomic_DNA"/>
</dbReference>
<gene>
    <name evidence="2" type="ORF">BLNAU_1714</name>
</gene>